<evidence type="ECO:0000313" key="1">
    <source>
        <dbReference type="EMBL" id="KAF4685608.1"/>
    </source>
</evidence>
<organism evidence="1 2">
    <name type="scientific">Perkinsus olseni</name>
    <name type="common">Perkinsus atlanticus</name>
    <dbReference type="NCBI Taxonomy" id="32597"/>
    <lineage>
        <taxon>Eukaryota</taxon>
        <taxon>Sar</taxon>
        <taxon>Alveolata</taxon>
        <taxon>Perkinsozoa</taxon>
        <taxon>Perkinsea</taxon>
        <taxon>Perkinsida</taxon>
        <taxon>Perkinsidae</taxon>
        <taxon>Perkinsus</taxon>
    </lineage>
</organism>
<reference evidence="1 2" key="1">
    <citation type="submission" date="2020-04" db="EMBL/GenBank/DDBJ databases">
        <title>Perkinsus olseni comparative genomics.</title>
        <authorList>
            <person name="Bogema D.R."/>
        </authorList>
    </citation>
    <scope>NUCLEOTIDE SEQUENCE [LARGE SCALE GENOMIC DNA]</scope>
    <source>
        <strain evidence="1">00978-12</strain>
    </source>
</reference>
<comment type="caution">
    <text evidence="1">The sequence shown here is derived from an EMBL/GenBank/DDBJ whole genome shotgun (WGS) entry which is preliminary data.</text>
</comment>
<dbReference type="AlphaFoldDB" id="A0A7J6NP74"/>
<sequence>MARVGIANFWPSDTGTPARRDMLWREACDRGYWPHRYHPLSDGGRTIENVHKFPVIDCGLLRKNHSYTARSSSSQRSTGRRRRQRSCDTEKWLGVWDITTSRLAEKAKRMPYGTFYNDYVRGVCETYKGSAGKARYIYGGNNMTNYHTSITNDQIRRIASEPVL</sequence>
<dbReference type="Proteomes" id="UP000541610">
    <property type="component" value="Unassembled WGS sequence"/>
</dbReference>
<proteinExistence type="predicted"/>
<dbReference type="OrthoDB" id="414818at2759"/>
<dbReference type="EMBL" id="JABANP010000256">
    <property type="protein sequence ID" value="KAF4685608.1"/>
    <property type="molecule type" value="Genomic_DNA"/>
</dbReference>
<evidence type="ECO:0000313" key="2">
    <source>
        <dbReference type="Proteomes" id="UP000541610"/>
    </source>
</evidence>
<accession>A0A7J6NP74</accession>
<protein>
    <submittedName>
        <fullName evidence="1">Uncharacterized protein</fullName>
    </submittedName>
</protein>
<gene>
    <name evidence="1" type="ORF">FOZ60_006339</name>
</gene>
<name>A0A7J6NP74_PEROL</name>